<reference evidence="2 3" key="1">
    <citation type="submission" date="2020-04" db="EMBL/GenBank/DDBJ databases">
        <authorList>
            <person name="Laetsch R D."/>
            <person name="Stevens L."/>
            <person name="Kumar S."/>
            <person name="Blaxter L. M."/>
        </authorList>
    </citation>
    <scope>NUCLEOTIDE SEQUENCE [LARGE SCALE GENOMIC DNA]</scope>
</reference>
<gene>
    <name evidence="2" type="ORF">CBOVIS_LOCUS1761</name>
</gene>
<keyword evidence="3" id="KW-1185">Reference proteome</keyword>
<dbReference type="InterPro" id="IPR038726">
    <property type="entry name" value="PDDEXK_AddAB-type"/>
</dbReference>
<dbReference type="EMBL" id="CADEPM010000001">
    <property type="protein sequence ID" value="CAB3398491.1"/>
    <property type="molecule type" value="Genomic_DNA"/>
</dbReference>
<dbReference type="PANTHER" id="PTHR31340">
    <property type="entry name" value="MITOCHONDRIAL GENOME MAINTENANCE EXONUCLEASE 1"/>
    <property type="match status" value="1"/>
</dbReference>
<comment type="caution">
    <text evidence="2">The sequence shown here is derived from an EMBL/GenBank/DDBJ whole genome shotgun (WGS) entry which is preliminary data.</text>
</comment>
<dbReference type="GO" id="GO:0006281">
    <property type="term" value="P:DNA repair"/>
    <property type="evidence" value="ECO:0007669"/>
    <property type="project" value="UniProtKB-ARBA"/>
</dbReference>
<evidence type="ECO:0000313" key="2">
    <source>
        <dbReference type="EMBL" id="CAB3398491.1"/>
    </source>
</evidence>
<accession>A0A8S1ECV2</accession>
<organism evidence="2 3">
    <name type="scientific">Caenorhabditis bovis</name>
    <dbReference type="NCBI Taxonomy" id="2654633"/>
    <lineage>
        <taxon>Eukaryota</taxon>
        <taxon>Metazoa</taxon>
        <taxon>Ecdysozoa</taxon>
        <taxon>Nematoda</taxon>
        <taxon>Chromadorea</taxon>
        <taxon>Rhabditida</taxon>
        <taxon>Rhabditina</taxon>
        <taxon>Rhabditomorpha</taxon>
        <taxon>Rhabditoidea</taxon>
        <taxon>Rhabditidae</taxon>
        <taxon>Peloderinae</taxon>
        <taxon>Caenorhabditis</taxon>
    </lineage>
</organism>
<dbReference type="GO" id="GO:0006264">
    <property type="term" value="P:mitochondrial DNA replication"/>
    <property type="evidence" value="ECO:0007669"/>
    <property type="project" value="TreeGrafter"/>
</dbReference>
<dbReference type="OrthoDB" id="5777131at2759"/>
<evidence type="ECO:0000313" key="3">
    <source>
        <dbReference type="Proteomes" id="UP000494206"/>
    </source>
</evidence>
<evidence type="ECO:0000259" key="1">
    <source>
        <dbReference type="Pfam" id="PF12705"/>
    </source>
</evidence>
<dbReference type="InterPro" id="IPR011604">
    <property type="entry name" value="PDDEXK-like_dom_sf"/>
</dbReference>
<dbReference type="Proteomes" id="UP000494206">
    <property type="component" value="Unassembled WGS sequence"/>
</dbReference>
<dbReference type="Gene3D" id="3.90.320.10">
    <property type="match status" value="1"/>
</dbReference>
<name>A0A8S1ECV2_9PELO</name>
<protein>
    <recommendedName>
        <fullName evidence="1">PD-(D/E)XK endonuclease-like domain-containing protein</fullName>
    </recommendedName>
</protein>
<dbReference type="AlphaFoldDB" id="A0A8S1ECV2"/>
<dbReference type="GO" id="GO:0008297">
    <property type="term" value="F:single-stranded DNA exodeoxyribonuclease activity"/>
    <property type="evidence" value="ECO:0007669"/>
    <property type="project" value="TreeGrafter"/>
</dbReference>
<feature type="domain" description="PD-(D/E)XK endonuclease-like" evidence="1">
    <location>
        <begin position="107"/>
        <end position="241"/>
    </location>
</feature>
<sequence>MIDVVPPSAEQFEKAVLVPKSRINDPNTKLKRPSLSAILGSSDDKKGLYLWQKQMIEEMGLAGFRKSMNDRMQEGIKIHERVKAMLDARKNSVEKNLKCIIDAEKNKVISNYLQSVYNFIAEKLEEPENSLSEKAVRHPLLAYQGRFDAVIKYKNDWHMVDWKTSPARSSFSQQKEESLSYATYSRQLAAYAAAFNQDAAFEGHPQVRKALLISLKEDGSEAEVYELSEDELQYHFDEVKKSLLRFWHVVANAKSANIDFAYKPT</sequence>
<proteinExistence type="predicted"/>
<dbReference type="InterPro" id="IPR011335">
    <property type="entry name" value="Restrct_endonuc-II-like"/>
</dbReference>
<dbReference type="Pfam" id="PF12705">
    <property type="entry name" value="PDDEXK_1"/>
    <property type="match status" value="1"/>
</dbReference>
<dbReference type="SUPFAM" id="SSF52980">
    <property type="entry name" value="Restriction endonuclease-like"/>
    <property type="match status" value="1"/>
</dbReference>
<dbReference type="GO" id="GO:0005739">
    <property type="term" value="C:mitochondrion"/>
    <property type="evidence" value="ECO:0007669"/>
    <property type="project" value="TreeGrafter"/>
</dbReference>
<dbReference type="PANTHER" id="PTHR31340:SF3">
    <property type="entry name" value="MITOCHONDRIAL GENOME MAINTENANCE EXONUCLEASE 1"/>
    <property type="match status" value="1"/>
</dbReference>